<sequence>MNIYRAVTSFFNNSSKKGLTMKKLTVAISAVAASVLMAMSAQAAEIYNKDSNKLDLYGKVNAKHYFSSNDADDGDTTYARLGFKGETQINDQLTGFGQWEYEFELGTRGTSRVDLQACKLFT</sequence>
<dbReference type="GO" id="GO:0009279">
    <property type="term" value="C:cell outer membrane"/>
    <property type="evidence" value="ECO:0007669"/>
    <property type="project" value="InterPro"/>
</dbReference>
<dbReference type="PANTHER" id="PTHR34501:SF2">
    <property type="entry name" value="OUTER MEMBRANE PORIN F-RELATED"/>
    <property type="match status" value="1"/>
</dbReference>
<dbReference type="InterPro" id="IPR001897">
    <property type="entry name" value="Porin_gammaproteobac"/>
</dbReference>
<proteinExistence type="predicted"/>
<feature type="signal peptide" evidence="2">
    <location>
        <begin position="1"/>
        <end position="43"/>
    </location>
</feature>
<dbReference type="GO" id="GO:0015288">
    <property type="term" value="F:porin activity"/>
    <property type="evidence" value="ECO:0007669"/>
    <property type="project" value="InterPro"/>
</dbReference>
<dbReference type="SUPFAM" id="SSF56935">
    <property type="entry name" value="Porins"/>
    <property type="match status" value="1"/>
</dbReference>
<geneLocation type="plasmid" evidence="3">
    <name>pBMB0558</name>
</geneLocation>
<evidence type="ECO:0000256" key="1">
    <source>
        <dbReference type="ARBA" id="ARBA00022729"/>
    </source>
</evidence>
<dbReference type="Gene3D" id="2.40.160.10">
    <property type="entry name" value="Porin"/>
    <property type="match status" value="1"/>
</dbReference>
<gene>
    <name evidence="3" type="ORF">pBMB0558_00375</name>
</gene>
<dbReference type="InterPro" id="IPR050298">
    <property type="entry name" value="Gram-neg_bact_OMP"/>
</dbReference>
<protein>
    <submittedName>
        <fullName evidence="3">Outer membrane porin protein NmpC</fullName>
    </submittedName>
</protein>
<feature type="chain" id="PRO_5003218221" evidence="2">
    <location>
        <begin position="44"/>
        <end position="122"/>
    </location>
</feature>
<evidence type="ECO:0000256" key="2">
    <source>
        <dbReference type="SAM" id="SignalP"/>
    </source>
</evidence>
<dbReference type="EMBL" id="HM037272">
    <property type="protein sequence ID" value="ADU03141.1"/>
    <property type="molecule type" value="Genomic_DNA"/>
</dbReference>
<dbReference type="InterPro" id="IPR023614">
    <property type="entry name" value="Porin_dom_sf"/>
</dbReference>
<organism evidence="3">
    <name type="scientific">Bacillus thuringiensis serovar chinensis CT-43</name>
    <dbReference type="NCBI Taxonomy" id="541229"/>
    <lineage>
        <taxon>Bacteria</taxon>
        <taxon>Bacillati</taxon>
        <taxon>Bacillota</taxon>
        <taxon>Bacilli</taxon>
        <taxon>Bacillales</taxon>
        <taxon>Bacillaceae</taxon>
        <taxon>Bacillus</taxon>
        <taxon>Bacillus cereus group</taxon>
    </lineage>
</organism>
<keyword evidence="1 2" id="KW-0732">Signal</keyword>
<dbReference type="InterPro" id="IPR001702">
    <property type="entry name" value="Porin_Gram-ve"/>
</dbReference>
<evidence type="ECO:0000313" key="3">
    <source>
        <dbReference type="EMBL" id="ADU03141.1"/>
    </source>
</evidence>
<reference evidence="3" key="1">
    <citation type="journal article" date="2010" name="J. Biol. Chem.">
        <title>Genome-wide Screening Reveals the Genetic Determinants of an Antibiotic Insecticide in Bacillus thuringiensis.</title>
        <authorList>
            <person name="Liu X.Y."/>
            <person name="Ruan L.F."/>
            <person name="Hu Z.F."/>
            <person name="Peng D.H."/>
            <person name="Cao S.Y."/>
            <person name="Yu Z.N."/>
            <person name="Liu Y."/>
            <person name="Zheng J.S."/>
            <person name="Sun M."/>
        </authorList>
    </citation>
    <scope>NUCLEOTIDE SEQUENCE</scope>
    <source>
        <strain evidence="3">CT-43</strain>
        <plasmid evidence="3">pBMB0558</plasmid>
    </source>
</reference>
<name>E7CGK2_BACTU</name>
<dbReference type="GO" id="GO:0034220">
    <property type="term" value="P:monoatomic ion transmembrane transport"/>
    <property type="evidence" value="ECO:0007669"/>
    <property type="project" value="InterPro"/>
</dbReference>
<accession>E7CGK2</accession>
<dbReference type="PRINTS" id="PR00183">
    <property type="entry name" value="ECOLIPORIN"/>
</dbReference>
<dbReference type="Pfam" id="PF00267">
    <property type="entry name" value="Porin_1"/>
    <property type="match status" value="1"/>
</dbReference>
<dbReference type="PANTHER" id="PTHR34501">
    <property type="entry name" value="PROTEIN YDDL-RELATED"/>
    <property type="match status" value="1"/>
</dbReference>
<dbReference type="AlphaFoldDB" id="E7CGK2"/>
<keyword evidence="3" id="KW-0614">Plasmid</keyword>